<dbReference type="InterPro" id="IPR004195">
    <property type="entry name" value="Head_decoration_D"/>
</dbReference>
<dbReference type="KEGG" id="bdm:EQG53_02330"/>
<evidence type="ECO:0000313" key="4">
    <source>
        <dbReference type="Proteomes" id="UP000596117"/>
    </source>
</evidence>
<evidence type="ECO:0000313" key="1">
    <source>
        <dbReference type="EMBL" id="QAT13286.1"/>
    </source>
</evidence>
<dbReference type="RefSeq" id="WP_128718985.1">
    <property type="nucleotide sequence ID" value="NZ_BJNC01000017.1"/>
</dbReference>
<dbReference type="AlphaFoldDB" id="A0A410NU51"/>
<dbReference type="Proteomes" id="UP000287388">
    <property type="component" value="Chromosome"/>
</dbReference>
<name>A0A410NU51_BREDI</name>
<evidence type="ECO:0000313" key="2">
    <source>
        <dbReference type="EMBL" id="QQB89357.1"/>
    </source>
</evidence>
<dbReference type="Proteomes" id="UP000596117">
    <property type="component" value="Chromosome"/>
</dbReference>
<accession>A0A410NU51</accession>
<evidence type="ECO:0000313" key="3">
    <source>
        <dbReference type="Proteomes" id="UP000287388"/>
    </source>
</evidence>
<gene>
    <name evidence="1" type="ORF">EQG53_02330</name>
    <name evidence="2" type="ORF">I6H83_02625</name>
</gene>
<keyword evidence="4" id="KW-1185">Reference proteome</keyword>
<dbReference type="EMBL" id="CP066026">
    <property type="protein sequence ID" value="QQB89357.1"/>
    <property type="molecule type" value="Genomic_DNA"/>
</dbReference>
<sequence>MKAYTFETGLPGLSDLIHSEYDPTYTTDKRVGLGGVGTARAFAAFVLVGTVLIGAATVTAGAVVGTGNGAIGEVTADTGAAAGQYEVVIVSPAADGGAFQVIRPDGSLDGAGNVGSPYNGAINFTLSDGSADFVAGDRIPVSVAYEDGVIEKDAPWDPAATDGSQIITGVNLLSAEAPVGVDVELTVLARGPVIIRREAIVWPLGVTDGQKEAAYRRLASLGIQPRVSG</sequence>
<dbReference type="Pfam" id="PF02924">
    <property type="entry name" value="HDPD"/>
    <property type="match status" value="1"/>
</dbReference>
<organism evidence="1 3">
    <name type="scientific">Brevundimonas diminuta</name>
    <name type="common">Pseudomonas diminuta</name>
    <dbReference type="NCBI Taxonomy" id="293"/>
    <lineage>
        <taxon>Bacteria</taxon>
        <taxon>Pseudomonadati</taxon>
        <taxon>Pseudomonadota</taxon>
        <taxon>Alphaproteobacteria</taxon>
        <taxon>Caulobacterales</taxon>
        <taxon>Caulobacteraceae</taxon>
        <taxon>Brevundimonas</taxon>
    </lineage>
</organism>
<dbReference type="EMBL" id="CP035093">
    <property type="protein sequence ID" value="QAT13286.1"/>
    <property type="molecule type" value="Genomic_DNA"/>
</dbReference>
<reference evidence="2 4" key="2">
    <citation type="submission" date="2020-12" db="EMBL/GenBank/DDBJ databases">
        <title>FDA dAtabase for Regulatory Grade micrObial Sequences (FDA-ARGOS): Supporting development and validation of Infectious Disease Dx tests.</title>
        <authorList>
            <person name="Kerrigan L."/>
            <person name="Long C."/>
            <person name="Tallon L."/>
            <person name="Sadzewicz L."/>
            <person name="Zhao X."/>
            <person name="Boylan J."/>
            <person name="Ott S."/>
            <person name="Bowen H."/>
            <person name="Vavikolanu K."/>
            <person name="Mehta A."/>
            <person name="Aluvathingal J."/>
            <person name="Nadendla S."/>
            <person name="Yan Y."/>
            <person name="Sichtig H."/>
        </authorList>
    </citation>
    <scope>NUCLEOTIDE SEQUENCE [LARGE SCALE GENOMIC DNA]</scope>
    <source>
        <strain evidence="2 4">FDAARGOS_1026</strain>
    </source>
</reference>
<reference evidence="1 3" key="1">
    <citation type="submission" date="2019-01" db="EMBL/GenBank/DDBJ databases">
        <title>Brevundimonas diminuta Genome sequencing and assembly.</title>
        <authorList>
            <person name="Chen H."/>
        </authorList>
    </citation>
    <scope>NUCLEOTIDE SEQUENCE [LARGE SCALE GENOMIC DNA]</scope>
    <source>
        <strain evidence="1">ATCC</strain>
        <strain evidence="3">ATCC(B) 19146</strain>
    </source>
</reference>
<proteinExistence type="predicted"/>
<protein>
    <submittedName>
        <fullName evidence="1">Head decoration protein</fullName>
    </submittedName>
</protein>